<evidence type="ECO:0000313" key="10">
    <source>
        <dbReference type="Proteomes" id="UP001565927"/>
    </source>
</evidence>
<dbReference type="InterPro" id="IPR013131">
    <property type="entry name" value="Mannitol_DH_N"/>
</dbReference>
<keyword evidence="10" id="KW-1185">Reference proteome</keyword>
<evidence type="ECO:0000256" key="5">
    <source>
        <dbReference type="ARBA" id="ARBA00023027"/>
    </source>
</evidence>
<dbReference type="RefSeq" id="WP_370441621.1">
    <property type="nucleotide sequence ID" value="NZ_JBGFTU010000011.1"/>
</dbReference>
<dbReference type="InterPro" id="IPR013118">
    <property type="entry name" value="Mannitol_DH_C"/>
</dbReference>
<proteinExistence type="inferred from homology"/>
<comment type="catalytic activity">
    <reaction evidence="6">
        <text>D-mannitol 1-phosphate + NAD(+) = beta-D-fructose 6-phosphate + NADH + H(+)</text>
        <dbReference type="Rhea" id="RHEA:19661"/>
        <dbReference type="ChEBI" id="CHEBI:15378"/>
        <dbReference type="ChEBI" id="CHEBI:57540"/>
        <dbReference type="ChEBI" id="CHEBI:57634"/>
        <dbReference type="ChEBI" id="CHEBI:57945"/>
        <dbReference type="ChEBI" id="CHEBI:61381"/>
        <dbReference type="EC" id="1.1.1.17"/>
    </reaction>
</comment>
<dbReference type="PANTHER" id="PTHR43362:SF1">
    <property type="entry name" value="MANNITOL DEHYDROGENASE 2-RELATED"/>
    <property type="match status" value="1"/>
</dbReference>
<dbReference type="PRINTS" id="PR00084">
    <property type="entry name" value="MTLDHDRGNASE"/>
</dbReference>
<reference evidence="9 10" key="1">
    <citation type="submission" date="2024-07" db="EMBL/GenBank/DDBJ databases">
        <authorList>
            <person name="Thanompreechachai J."/>
            <person name="Duangmal K."/>
        </authorList>
    </citation>
    <scope>NUCLEOTIDE SEQUENCE [LARGE SCALE GENOMIC DNA]</scope>
    <source>
        <strain evidence="9 10">LSe6-4</strain>
    </source>
</reference>
<evidence type="ECO:0000259" key="7">
    <source>
        <dbReference type="Pfam" id="PF01232"/>
    </source>
</evidence>
<evidence type="ECO:0000256" key="6">
    <source>
        <dbReference type="ARBA" id="ARBA00048615"/>
    </source>
</evidence>
<organism evidence="9 10">
    <name type="scientific">Kineococcus halophytocola</name>
    <dbReference type="NCBI Taxonomy" id="3234027"/>
    <lineage>
        <taxon>Bacteria</taxon>
        <taxon>Bacillati</taxon>
        <taxon>Actinomycetota</taxon>
        <taxon>Actinomycetes</taxon>
        <taxon>Kineosporiales</taxon>
        <taxon>Kineosporiaceae</taxon>
        <taxon>Kineococcus</taxon>
    </lineage>
</organism>
<dbReference type="Pfam" id="PF08125">
    <property type="entry name" value="Mannitol_dh_C"/>
    <property type="match status" value="1"/>
</dbReference>
<name>A0ABV4H1F3_9ACTN</name>
<dbReference type="PROSITE" id="PS00974">
    <property type="entry name" value="MANNITOL_DHGENASE"/>
    <property type="match status" value="1"/>
</dbReference>
<dbReference type="PANTHER" id="PTHR43362">
    <property type="entry name" value="MANNITOL DEHYDROGENASE DSF1-RELATED"/>
    <property type="match status" value="1"/>
</dbReference>
<evidence type="ECO:0000256" key="4">
    <source>
        <dbReference type="ARBA" id="ARBA00023002"/>
    </source>
</evidence>
<dbReference type="EC" id="1.1.1.17" evidence="2"/>
<feature type="domain" description="Mannitol dehydrogenase N-terminal" evidence="7">
    <location>
        <begin position="20"/>
        <end position="267"/>
    </location>
</feature>
<dbReference type="InterPro" id="IPR013328">
    <property type="entry name" value="6PGD_dom2"/>
</dbReference>
<dbReference type="InterPro" id="IPR050988">
    <property type="entry name" value="Mannitol_DH/Oxidoreductase"/>
</dbReference>
<protein>
    <recommendedName>
        <fullName evidence="3">Mannitol-1-phosphate 5-dehydrogenase</fullName>
        <ecNumber evidence="2">1.1.1.17</ecNumber>
    </recommendedName>
</protein>
<keyword evidence="4 9" id="KW-0560">Oxidoreductase</keyword>
<dbReference type="InterPro" id="IPR000669">
    <property type="entry name" value="Mannitol_DH"/>
</dbReference>
<dbReference type="Gene3D" id="3.40.50.720">
    <property type="entry name" value="NAD(P)-binding Rossmann-like Domain"/>
    <property type="match status" value="1"/>
</dbReference>
<sequence>MSSTPPIEPLRRQTPAPPVRIVHLGLGNFHRAHQAWYTAHAGDAAQWGIAAFTGRRPDAAERLNRQDGLYTLLVRGADGDHPEVVTSLSRAYAATDHEQFLDLLRRSEVAVVTLTVTEAAYLLGPDGGLDVDRPEVRADADALRADPTAPVTTVPGRLAAGLAARRAAGAGPITVLSCDNLAHNGAVTAAVVTRFADLLDPGVRGWVQENVEFASSMVDRITPATTEEVVERVAELTGRHDESPVPTEPFSEWVVAGEFAAGRPDWESAGAVFVEDVTAHEQRKLWLLNGSHSLLAYAGGLLGHRTIADAVADPRCRSWVEEFWDEACRHLPFPDGDLRGYREALLDRYANPGVRHLLAQIAAGGSLKLPLRVVPALRAERAADRLPRGCATAVAAWIGHLRGEGTPVDDPAAEPAVAAATSADPVRDVLSLLDPGLGDDGDLVDLVSSRLRDLAPGNA</sequence>
<evidence type="ECO:0000256" key="3">
    <source>
        <dbReference type="ARBA" id="ARBA00016219"/>
    </source>
</evidence>
<dbReference type="EMBL" id="JBGFTU010000011">
    <property type="protein sequence ID" value="MEZ0165402.1"/>
    <property type="molecule type" value="Genomic_DNA"/>
</dbReference>
<evidence type="ECO:0000313" key="9">
    <source>
        <dbReference type="EMBL" id="MEZ0165402.1"/>
    </source>
</evidence>
<comment type="caution">
    <text evidence="9">The sequence shown here is derived from an EMBL/GenBank/DDBJ whole genome shotgun (WGS) entry which is preliminary data.</text>
</comment>
<dbReference type="Pfam" id="PF01232">
    <property type="entry name" value="Mannitol_dh"/>
    <property type="match status" value="1"/>
</dbReference>
<evidence type="ECO:0000256" key="1">
    <source>
        <dbReference type="ARBA" id="ARBA00006541"/>
    </source>
</evidence>
<dbReference type="InterPro" id="IPR036291">
    <property type="entry name" value="NAD(P)-bd_dom_sf"/>
</dbReference>
<dbReference type="GO" id="GO:0016491">
    <property type="term" value="F:oxidoreductase activity"/>
    <property type="evidence" value="ECO:0007669"/>
    <property type="project" value="UniProtKB-KW"/>
</dbReference>
<evidence type="ECO:0000256" key="2">
    <source>
        <dbReference type="ARBA" id="ARBA00012939"/>
    </source>
</evidence>
<gene>
    <name evidence="9" type="ORF">AB2L27_11590</name>
</gene>
<comment type="similarity">
    <text evidence="1">Belongs to the mannitol dehydrogenase family.</text>
</comment>
<evidence type="ECO:0000259" key="8">
    <source>
        <dbReference type="Pfam" id="PF08125"/>
    </source>
</evidence>
<dbReference type="Proteomes" id="UP001565927">
    <property type="component" value="Unassembled WGS sequence"/>
</dbReference>
<dbReference type="InterPro" id="IPR008927">
    <property type="entry name" value="6-PGluconate_DH-like_C_sf"/>
</dbReference>
<dbReference type="SUPFAM" id="SSF51735">
    <property type="entry name" value="NAD(P)-binding Rossmann-fold domains"/>
    <property type="match status" value="1"/>
</dbReference>
<keyword evidence="5" id="KW-0520">NAD</keyword>
<feature type="domain" description="Mannitol dehydrogenase C-terminal" evidence="8">
    <location>
        <begin position="276"/>
        <end position="447"/>
    </location>
</feature>
<dbReference type="Gene3D" id="1.10.1040.10">
    <property type="entry name" value="N-(1-d-carboxylethyl)-l-norvaline Dehydrogenase, domain 2"/>
    <property type="match status" value="1"/>
</dbReference>
<dbReference type="InterPro" id="IPR023027">
    <property type="entry name" value="Mannitol_DH_CS"/>
</dbReference>
<dbReference type="SUPFAM" id="SSF48179">
    <property type="entry name" value="6-phosphogluconate dehydrogenase C-terminal domain-like"/>
    <property type="match status" value="1"/>
</dbReference>
<accession>A0ABV4H1F3</accession>